<dbReference type="NCBIfam" id="TIGR00762">
    <property type="entry name" value="DegV"/>
    <property type="match status" value="1"/>
</dbReference>
<dbReference type="PANTHER" id="PTHR33434">
    <property type="entry name" value="DEGV DOMAIN-CONTAINING PROTEIN DR_1986-RELATED"/>
    <property type="match status" value="1"/>
</dbReference>
<evidence type="ECO:0000256" key="1">
    <source>
        <dbReference type="ARBA" id="ARBA00023121"/>
    </source>
</evidence>
<dbReference type="Gene3D" id="3.30.1180.10">
    <property type="match status" value="1"/>
</dbReference>
<evidence type="ECO:0000313" key="3">
    <source>
        <dbReference type="Proteomes" id="UP001400965"/>
    </source>
</evidence>
<reference evidence="2 3" key="1">
    <citation type="journal article" date="2019" name="Int. J. Syst. Evol. Microbiol.">
        <title>The Global Catalogue of Microorganisms (GCM) 10K type strain sequencing project: providing services to taxonomists for standard genome sequencing and annotation.</title>
        <authorList>
            <consortium name="The Broad Institute Genomics Platform"/>
            <consortium name="The Broad Institute Genome Sequencing Center for Infectious Disease"/>
            <person name="Wu L."/>
            <person name="Ma J."/>
        </authorList>
    </citation>
    <scope>NUCLEOTIDE SEQUENCE [LARGE SCALE GENOMIC DNA]</scope>
    <source>
        <strain evidence="2 3">JCM 6486</strain>
    </source>
</reference>
<evidence type="ECO:0000313" key="2">
    <source>
        <dbReference type="EMBL" id="GAA0864471.1"/>
    </source>
</evidence>
<sequence length="283" mass="31146">MKTNIRVIIEGSTDFPKELLDKIGVKVVGINIAFGEENYIGGVDINEETFYQKMKGCKELPKTSSPSPEKFIEMFDCEEEEILIITLTSKLSSTYSSAVLAKNIYLEHNPGANKRISVVDSLSGSIGVGLMVYKANKLIQEGKSLKEVTEYLEDIKTDIAFYGVLNTLDNAIKGGRVNPIAGKLINALNFKVIIEISEGVVKPIDKARGESNSLKKLLEIVKNNVNDTTNKILVIGHSNCEEKAYKIAKQIEENYEYKDIIISSIGPVMGTYTSEGSILIAVL</sequence>
<dbReference type="Gene3D" id="3.40.50.10170">
    <property type="match status" value="1"/>
</dbReference>
<dbReference type="InterPro" id="IPR043168">
    <property type="entry name" value="DegV_C"/>
</dbReference>
<keyword evidence="1" id="KW-0446">Lipid-binding</keyword>
<comment type="caution">
    <text evidence="2">The sequence shown here is derived from an EMBL/GenBank/DDBJ whole genome shotgun (WGS) entry which is preliminary data.</text>
</comment>
<gene>
    <name evidence="2" type="ORF">GCM10008917_18080</name>
</gene>
<accession>A0ABN1M5K9</accession>
<dbReference type="EMBL" id="BAAACP010000010">
    <property type="protein sequence ID" value="GAA0864471.1"/>
    <property type="molecule type" value="Genomic_DNA"/>
</dbReference>
<dbReference type="InterPro" id="IPR050270">
    <property type="entry name" value="DegV_domain_contain"/>
</dbReference>
<dbReference type="Proteomes" id="UP001400965">
    <property type="component" value="Unassembled WGS sequence"/>
</dbReference>
<dbReference type="InterPro" id="IPR003797">
    <property type="entry name" value="DegV"/>
</dbReference>
<dbReference type="PROSITE" id="PS51482">
    <property type="entry name" value="DEGV"/>
    <property type="match status" value="1"/>
</dbReference>
<dbReference type="SUPFAM" id="SSF82549">
    <property type="entry name" value="DAK1/DegV-like"/>
    <property type="match status" value="1"/>
</dbReference>
<name>A0ABN1M5K9_9FIRM</name>
<protein>
    <submittedName>
        <fullName evidence="2">DegV family protein</fullName>
    </submittedName>
</protein>
<dbReference type="Pfam" id="PF02645">
    <property type="entry name" value="DegV"/>
    <property type="match status" value="1"/>
</dbReference>
<proteinExistence type="predicted"/>
<dbReference type="PANTHER" id="PTHR33434:SF2">
    <property type="entry name" value="FATTY ACID-BINDING PROTEIN TM_1468"/>
    <property type="match status" value="1"/>
</dbReference>
<keyword evidence="3" id="KW-1185">Reference proteome</keyword>
<dbReference type="RefSeq" id="WP_346045147.1">
    <property type="nucleotide sequence ID" value="NZ_BAAACP010000010.1"/>
</dbReference>
<organism evidence="2 3">
    <name type="scientific">Paraclostridium tenue</name>
    <dbReference type="NCBI Taxonomy" id="1737"/>
    <lineage>
        <taxon>Bacteria</taxon>
        <taxon>Bacillati</taxon>
        <taxon>Bacillota</taxon>
        <taxon>Clostridia</taxon>
        <taxon>Peptostreptococcales</taxon>
        <taxon>Peptostreptococcaceae</taxon>
        <taxon>Paraclostridium</taxon>
    </lineage>
</organism>